<evidence type="ECO:0000256" key="1">
    <source>
        <dbReference type="SAM" id="MobiDB-lite"/>
    </source>
</evidence>
<evidence type="ECO:0000313" key="2">
    <source>
        <dbReference type="EMBL" id="OCL06511.1"/>
    </source>
</evidence>
<dbReference type="AlphaFoldDB" id="A0A8E2EX67"/>
<dbReference type="EMBL" id="KV750048">
    <property type="protein sequence ID" value="OCL06511.1"/>
    <property type="molecule type" value="Genomic_DNA"/>
</dbReference>
<feature type="compositionally biased region" description="Polar residues" evidence="1">
    <location>
        <begin position="86"/>
        <end position="105"/>
    </location>
</feature>
<proteinExistence type="predicted"/>
<organism evidence="2 3">
    <name type="scientific">Glonium stellatum</name>
    <dbReference type="NCBI Taxonomy" id="574774"/>
    <lineage>
        <taxon>Eukaryota</taxon>
        <taxon>Fungi</taxon>
        <taxon>Dikarya</taxon>
        <taxon>Ascomycota</taxon>
        <taxon>Pezizomycotina</taxon>
        <taxon>Dothideomycetes</taxon>
        <taxon>Pleosporomycetidae</taxon>
        <taxon>Gloniales</taxon>
        <taxon>Gloniaceae</taxon>
        <taxon>Glonium</taxon>
    </lineage>
</organism>
<dbReference type="Proteomes" id="UP000250140">
    <property type="component" value="Unassembled WGS sequence"/>
</dbReference>
<keyword evidence="3" id="KW-1185">Reference proteome</keyword>
<name>A0A8E2EX67_9PEZI</name>
<feature type="region of interest" description="Disordered" evidence="1">
    <location>
        <begin position="166"/>
        <end position="186"/>
    </location>
</feature>
<accession>A0A8E2EX67</accession>
<protein>
    <submittedName>
        <fullName evidence="2">Uncharacterized protein</fullName>
    </submittedName>
</protein>
<sequence>MEVLIAMRAMTSIIATIAQCGSYFPPSRHKLLEYGAERMVEVRLKATVKNKVTKTRGNKTKLVKTRATKTKVASIRAVKIKVVNPQGGQNKGGAQSRGSVQSSAGDRSTYHSYLFRSQAPSRTRSIYQSYQSYKFYYTTATASAGSGGTTVSVAVLQAANIAGGKASNTAGVPSSSASGSQGTDQISSQTASDLFGLEWRGSKVKSTPSTKKTIWL</sequence>
<evidence type="ECO:0000313" key="3">
    <source>
        <dbReference type="Proteomes" id="UP000250140"/>
    </source>
</evidence>
<feature type="region of interest" description="Disordered" evidence="1">
    <location>
        <begin position="85"/>
        <end position="105"/>
    </location>
</feature>
<gene>
    <name evidence="2" type="ORF">AOQ84DRAFT_410848</name>
</gene>
<reference evidence="2 3" key="1">
    <citation type="journal article" date="2016" name="Nat. Commun.">
        <title>Ectomycorrhizal ecology is imprinted in the genome of the dominant symbiotic fungus Cenococcum geophilum.</title>
        <authorList>
            <consortium name="DOE Joint Genome Institute"/>
            <person name="Peter M."/>
            <person name="Kohler A."/>
            <person name="Ohm R.A."/>
            <person name="Kuo A."/>
            <person name="Krutzmann J."/>
            <person name="Morin E."/>
            <person name="Arend M."/>
            <person name="Barry K.W."/>
            <person name="Binder M."/>
            <person name="Choi C."/>
            <person name="Clum A."/>
            <person name="Copeland A."/>
            <person name="Grisel N."/>
            <person name="Haridas S."/>
            <person name="Kipfer T."/>
            <person name="LaButti K."/>
            <person name="Lindquist E."/>
            <person name="Lipzen A."/>
            <person name="Maire R."/>
            <person name="Meier B."/>
            <person name="Mihaltcheva S."/>
            <person name="Molinier V."/>
            <person name="Murat C."/>
            <person name="Poggeler S."/>
            <person name="Quandt C.A."/>
            <person name="Sperisen C."/>
            <person name="Tritt A."/>
            <person name="Tisserant E."/>
            <person name="Crous P.W."/>
            <person name="Henrissat B."/>
            <person name="Nehls U."/>
            <person name="Egli S."/>
            <person name="Spatafora J.W."/>
            <person name="Grigoriev I.V."/>
            <person name="Martin F.M."/>
        </authorList>
    </citation>
    <scope>NUCLEOTIDE SEQUENCE [LARGE SCALE GENOMIC DNA]</scope>
    <source>
        <strain evidence="2 3">CBS 207.34</strain>
    </source>
</reference>